<dbReference type="Pfam" id="PF19035">
    <property type="entry name" value="TSP1_CCN"/>
    <property type="match status" value="1"/>
</dbReference>
<reference evidence="20" key="2">
    <citation type="submission" date="2025-08" db="UniProtKB">
        <authorList>
            <consortium name="Ensembl"/>
        </authorList>
    </citation>
    <scope>IDENTIFICATION</scope>
</reference>
<keyword evidence="9" id="KW-0965">Cell junction</keyword>
<dbReference type="InterPro" id="IPR000884">
    <property type="entry name" value="TSP1_rpt"/>
</dbReference>
<keyword evidence="6" id="KW-0964">Secreted</keyword>
<accession>A0A8C5HES1</accession>
<evidence type="ECO:0000256" key="14">
    <source>
        <dbReference type="ARBA" id="ARBA00042352"/>
    </source>
</evidence>
<keyword evidence="21" id="KW-1185">Reference proteome</keyword>
<dbReference type="SUPFAM" id="SSF82895">
    <property type="entry name" value="TSP-1 type 1 repeat"/>
    <property type="match status" value="1"/>
</dbReference>
<dbReference type="GO" id="GO:0031012">
    <property type="term" value="C:extracellular matrix"/>
    <property type="evidence" value="ECO:0007669"/>
    <property type="project" value="TreeGrafter"/>
</dbReference>
<dbReference type="InterPro" id="IPR012395">
    <property type="entry name" value="IGFBP_CNN"/>
</dbReference>
<evidence type="ECO:0000256" key="15">
    <source>
        <dbReference type="ARBA" id="ARBA00077787"/>
    </source>
</evidence>
<keyword evidence="12" id="KW-0325">Glycoprotein</keyword>
<feature type="domain" description="IGFBP N-terminal" evidence="19">
    <location>
        <begin position="43"/>
        <end position="116"/>
    </location>
</feature>
<comment type="similarity">
    <text evidence="4">Belongs to the CCN family.</text>
</comment>
<evidence type="ECO:0000259" key="19">
    <source>
        <dbReference type="PROSITE" id="PS51323"/>
    </source>
</evidence>
<feature type="domain" description="CTCK" evidence="18">
    <location>
        <begin position="244"/>
        <end position="318"/>
    </location>
</feature>
<evidence type="ECO:0000259" key="18">
    <source>
        <dbReference type="PROSITE" id="PS01225"/>
    </source>
</evidence>
<dbReference type="GO" id="GO:0007155">
    <property type="term" value="P:cell adhesion"/>
    <property type="evidence" value="ECO:0007669"/>
    <property type="project" value="TreeGrafter"/>
</dbReference>
<organism evidence="20 21">
    <name type="scientific">Gouania willdenowi</name>
    <name type="common">Blunt-snouted clingfish</name>
    <name type="synonym">Lepadogaster willdenowi</name>
    <dbReference type="NCBI Taxonomy" id="441366"/>
    <lineage>
        <taxon>Eukaryota</taxon>
        <taxon>Metazoa</taxon>
        <taxon>Chordata</taxon>
        <taxon>Craniata</taxon>
        <taxon>Vertebrata</taxon>
        <taxon>Euteleostomi</taxon>
        <taxon>Actinopterygii</taxon>
        <taxon>Neopterygii</taxon>
        <taxon>Teleostei</taxon>
        <taxon>Neoteleostei</taxon>
        <taxon>Acanthomorphata</taxon>
        <taxon>Ovalentaria</taxon>
        <taxon>Blenniimorphae</taxon>
        <taxon>Blenniiformes</taxon>
        <taxon>Gobiesocoidei</taxon>
        <taxon>Gobiesocidae</taxon>
        <taxon>Gobiesocinae</taxon>
        <taxon>Gouania</taxon>
    </lineage>
</organism>
<evidence type="ECO:0000256" key="5">
    <source>
        <dbReference type="ARBA" id="ARBA00022490"/>
    </source>
</evidence>
<evidence type="ECO:0000256" key="12">
    <source>
        <dbReference type="ARBA" id="ARBA00023180"/>
    </source>
</evidence>
<evidence type="ECO:0000256" key="3">
    <source>
        <dbReference type="ARBA" id="ARBA00004613"/>
    </source>
</evidence>
<gene>
    <name evidence="20" type="primary">ccn4a</name>
</gene>
<dbReference type="PANTHER" id="PTHR11348:SF4">
    <property type="entry name" value="CCN FAMILY MEMBER 4"/>
    <property type="match status" value="1"/>
</dbReference>
<dbReference type="PROSITE" id="PS51323">
    <property type="entry name" value="IGFBP_N_2"/>
    <property type="match status" value="1"/>
</dbReference>
<dbReference type="SMART" id="SM00209">
    <property type="entry name" value="TSP1"/>
    <property type="match status" value="1"/>
</dbReference>
<dbReference type="SMART" id="SM00041">
    <property type="entry name" value="CT"/>
    <property type="match status" value="1"/>
</dbReference>
<dbReference type="Gene3D" id="2.20.100.10">
    <property type="entry name" value="Thrombospondin type-1 (TSP1) repeat"/>
    <property type="match status" value="1"/>
</dbReference>
<feature type="chain" id="PRO_5034863286" description="CCN family member 3" evidence="17">
    <location>
        <begin position="20"/>
        <end position="338"/>
    </location>
</feature>
<dbReference type="GO" id="GO:0005178">
    <property type="term" value="F:integrin binding"/>
    <property type="evidence" value="ECO:0007669"/>
    <property type="project" value="TreeGrafter"/>
</dbReference>
<comment type="caution">
    <text evidence="16">Lacks conserved residue(s) required for the propagation of feature annotation.</text>
</comment>
<dbReference type="Pfam" id="PF00007">
    <property type="entry name" value="Cys_knot"/>
    <property type="match status" value="1"/>
</dbReference>
<dbReference type="GO" id="GO:0005615">
    <property type="term" value="C:extracellular space"/>
    <property type="evidence" value="ECO:0007669"/>
    <property type="project" value="TreeGrafter"/>
</dbReference>
<reference evidence="20" key="1">
    <citation type="submission" date="2020-06" db="EMBL/GenBank/DDBJ databases">
        <authorList>
            <consortium name="Wellcome Sanger Institute Data Sharing"/>
        </authorList>
    </citation>
    <scope>NUCLEOTIDE SEQUENCE [LARGE SCALE GENOMIC DNA]</scope>
</reference>
<dbReference type="Ensembl" id="ENSGWIT00000047445.1">
    <property type="protein sequence ID" value="ENSGWIP00000043746.1"/>
    <property type="gene ID" value="ENSGWIG00000021558.1"/>
</dbReference>
<evidence type="ECO:0000256" key="7">
    <source>
        <dbReference type="ARBA" id="ARBA00022729"/>
    </source>
</evidence>
<evidence type="ECO:0000256" key="4">
    <source>
        <dbReference type="ARBA" id="ARBA00008125"/>
    </source>
</evidence>
<evidence type="ECO:0000256" key="17">
    <source>
        <dbReference type="SAM" id="SignalP"/>
    </source>
</evidence>
<evidence type="ECO:0000256" key="8">
    <source>
        <dbReference type="ARBA" id="ARBA00022868"/>
    </source>
</evidence>
<feature type="signal peptide" evidence="17">
    <location>
        <begin position="1"/>
        <end position="19"/>
    </location>
</feature>
<dbReference type="InterPro" id="IPR009030">
    <property type="entry name" value="Growth_fac_rcpt_cys_sf"/>
</dbReference>
<evidence type="ECO:0000256" key="6">
    <source>
        <dbReference type="ARBA" id="ARBA00022525"/>
    </source>
</evidence>
<dbReference type="InterPro" id="IPR050941">
    <property type="entry name" value="CCN"/>
</dbReference>
<evidence type="ECO:0000256" key="11">
    <source>
        <dbReference type="ARBA" id="ARBA00023157"/>
    </source>
</evidence>
<dbReference type="AlphaFoldDB" id="A0A8C5HES1"/>
<evidence type="ECO:0000313" key="21">
    <source>
        <dbReference type="Proteomes" id="UP000694680"/>
    </source>
</evidence>
<dbReference type="FunFam" id="2.20.100.10:FF:000046">
    <property type="entry name" value="Cellular communication network factor 4"/>
    <property type="match status" value="1"/>
</dbReference>
<dbReference type="InterPro" id="IPR000867">
    <property type="entry name" value="IGFBP-like"/>
</dbReference>
<dbReference type="SMART" id="SM00121">
    <property type="entry name" value="IB"/>
    <property type="match status" value="1"/>
</dbReference>
<dbReference type="GO" id="GO:0008083">
    <property type="term" value="F:growth factor activity"/>
    <property type="evidence" value="ECO:0007669"/>
    <property type="project" value="UniProtKB-KW"/>
</dbReference>
<dbReference type="Pfam" id="PF00093">
    <property type="entry name" value="VWC"/>
    <property type="match status" value="1"/>
</dbReference>
<dbReference type="PIRSF" id="PIRSF036495">
    <property type="entry name" value="IGFBP_rP_CNN"/>
    <property type="match status" value="1"/>
</dbReference>
<dbReference type="GO" id="GO:0051239">
    <property type="term" value="P:regulation of multicellular organismal process"/>
    <property type="evidence" value="ECO:0007669"/>
    <property type="project" value="UniProtKB-ARBA"/>
</dbReference>
<dbReference type="PROSITE" id="PS50092">
    <property type="entry name" value="TSP1"/>
    <property type="match status" value="1"/>
</dbReference>
<dbReference type="SUPFAM" id="SSF57184">
    <property type="entry name" value="Growth factor receptor domain"/>
    <property type="match status" value="1"/>
</dbReference>
<dbReference type="Proteomes" id="UP000694680">
    <property type="component" value="Chromosome 11"/>
</dbReference>
<sequence>MHTLRCFLLILILLLFLQAYFLNSTAMPPTTVFPPSTADTYNRTQYCRWPCECPQETPKCLPGVSLLMDGCDCCKACARQVGEVCNEADTCDYHKGLYCDYSSDMPRYEKGVCAYMVGTGCEHDGVIYRNGQSFRPSCKYQCVCVNGAIGCVALAGSKCEGSAVSSGSVTNQDEAPPAETRSWHKNCISQTTSWSPCSKTCGRGLSLRVSNANDQCEMVKESRLCNLRPCEVDISKSIKPGKKCLNIYREDLPSNFSISGCVSKKQYRPKFCGVCTDERCCIPYKSKTIDVEFQCPNGSGFTWKMLWVQACFCNLSCKNPNDIFAELESYYGYPEVMN</sequence>
<dbReference type="PROSITE" id="PS01185">
    <property type="entry name" value="CTCK_1"/>
    <property type="match status" value="1"/>
</dbReference>
<dbReference type="InterPro" id="IPR006207">
    <property type="entry name" value="Cys_knot_C"/>
</dbReference>
<evidence type="ECO:0000256" key="9">
    <source>
        <dbReference type="ARBA" id="ARBA00022949"/>
    </source>
</evidence>
<dbReference type="Gene3D" id="2.10.70.10">
    <property type="entry name" value="Complement Module, domain 1"/>
    <property type="match status" value="1"/>
</dbReference>
<keyword evidence="11" id="KW-1015">Disulfide bond</keyword>
<dbReference type="InterPro" id="IPR006208">
    <property type="entry name" value="Glyco_hormone_CN"/>
</dbReference>
<dbReference type="GO" id="GO:0005737">
    <property type="term" value="C:cytoplasm"/>
    <property type="evidence" value="ECO:0007669"/>
    <property type="project" value="UniProtKB-SubCell"/>
</dbReference>
<dbReference type="GO" id="GO:0008201">
    <property type="term" value="F:heparin binding"/>
    <property type="evidence" value="ECO:0007669"/>
    <property type="project" value="TreeGrafter"/>
</dbReference>
<keyword evidence="5" id="KW-0963">Cytoplasm</keyword>
<keyword evidence="10" id="KW-0339">Growth factor</keyword>
<dbReference type="GO" id="GO:0005921">
    <property type="term" value="C:gap junction"/>
    <property type="evidence" value="ECO:0007669"/>
    <property type="project" value="UniProtKB-SubCell"/>
</dbReference>
<evidence type="ECO:0000256" key="2">
    <source>
        <dbReference type="ARBA" id="ARBA00004610"/>
    </source>
</evidence>
<dbReference type="InterPro" id="IPR036383">
    <property type="entry name" value="TSP1_rpt_sf"/>
</dbReference>
<evidence type="ECO:0000256" key="16">
    <source>
        <dbReference type="PROSITE-ProRule" id="PRU00039"/>
    </source>
</evidence>
<evidence type="ECO:0000256" key="10">
    <source>
        <dbReference type="ARBA" id="ARBA00023030"/>
    </source>
</evidence>
<reference evidence="20" key="3">
    <citation type="submission" date="2025-09" db="UniProtKB">
        <authorList>
            <consortium name="Ensembl"/>
        </authorList>
    </citation>
    <scope>IDENTIFICATION</scope>
</reference>
<dbReference type="GO" id="GO:0045597">
    <property type="term" value="P:positive regulation of cell differentiation"/>
    <property type="evidence" value="ECO:0007669"/>
    <property type="project" value="TreeGrafter"/>
</dbReference>
<dbReference type="InterPro" id="IPR001007">
    <property type="entry name" value="VWF_dom"/>
</dbReference>
<proteinExistence type="inferred from homology"/>
<evidence type="ECO:0000256" key="1">
    <source>
        <dbReference type="ARBA" id="ARBA00004496"/>
    </source>
</evidence>
<name>A0A8C5HES1_GOUWI</name>
<dbReference type="PROSITE" id="PS01225">
    <property type="entry name" value="CTCK_2"/>
    <property type="match status" value="1"/>
</dbReference>
<dbReference type="Pfam" id="PF00219">
    <property type="entry name" value="IGFBP"/>
    <property type="match status" value="1"/>
</dbReference>
<dbReference type="PANTHER" id="PTHR11348">
    <property type="entry name" value="CONNECTIVE TISSUE GROWTH FACTOR-RELATED"/>
    <property type="match status" value="1"/>
</dbReference>
<keyword evidence="8" id="KW-0303">Gap junction</keyword>
<keyword evidence="7 17" id="KW-0732">Signal</keyword>
<protein>
    <recommendedName>
        <fullName evidence="13">CCN family member 3</fullName>
    </recommendedName>
    <alternativeName>
        <fullName evidence="14">Cellular communication network factor 3</fullName>
    </alternativeName>
    <alternativeName>
        <fullName evidence="15">Protein NOV homolog</fullName>
    </alternativeName>
</protein>
<dbReference type="InterPro" id="IPR043973">
    <property type="entry name" value="TSP1_CCN"/>
</dbReference>
<comment type="subcellular location">
    <subcellularLocation>
        <location evidence="2">Cell junction</location>
        <location evidence="2">Gap junction</location>
    </subcellularLocation>
    <subcellularLocation>
        <location evidence="1">Cytoplasm</location>
    </subcellularLocation>
    <subcellularLocation>
        <location evidence="3">Secreted</location>
    </subcellularLocation>
</comment>
<evidence type="ECO:0000313" key="20">
    <source>
        <dbReference type="Ensembl" id="ENSGWIP00000043746.1"/>
    </source>
</evidence>
<evidence type="ECO:0000256" key="13">
    <source>
        <dbReference type="ARBA" id="ARBA00039944"/>
    </source>
</evidence>